<feature type="compositionally biased region" description="Pro residues" evidence="1">
    <location>
        <begin position="264"/>
        <end position="279"/>
    </location>
</feature>
<name>A0A914R7Z9_9BILA</name>
<reference evidence="4" key="1">
    <citation type="submission" date="2022-11" db="UniProtKB">
        <authorList>
            <consortium name="WormBaseParasite"/>
        </authorList>
    </citation>
    <scope>IDENTIFICATION</scope>
</reference>
<evidence type="ECO:0000313" key="3">
    <source>
        <dbReference type="Proteomes" id="UP000887578"/>
    </source>
</evidence>
<feature type="region of interest" description="Disordered" evidence="1">
    <location>
        <begin position="592"/>
        <end position="619"/>
    </location>
</feature>
<feature type="compositionally biased region" description="Polar residues" evidence="1">
    <location>
        <begin position="499"/>
        <end position="519"/>
    </location>
</feature>
<proteinExistence type="predicted"/>
<sequence length="759" mass="85575">MENLPIQTKFCGESIGPDNVRTVFAGEEDFGQSGQEQKSIILIGSHESGKSEIIDAFCNIFYGITFDSAIRYKISNERFDSSIKDISIVKYVFYGTKFPFIPVIIDIPDIQSQSASYILLQKFLNYDPNSQIHALAYILPGNIPNFSPQIQQEFLKVLSLFSPALKDSSLSITNNNIENDTNSSNTLLQQIKIIPLKRFYTNTSSLFVKPSLDATIRERQMRYFDLTVQNLSLLIFHLGILSPQAITNLSLLNQQQRPAALDIPHPPPPPQGSLPPRPRPASAAQNRIPSTIHENISIASTSTKSDIPVIQLRSSTRRNERPGGVVVEGKVSHVQTYPQNHARPSSFQETEDRIQISKSKVTKDIYSSEQTLAPQRSVIYGSQPIGPGFNATEMQPGDGIAFNPNNYAQNKRYLYDPETRTYQMYYVHDKFASQTLPPTVVSASPIPRVVSPVHGVRKNEVREEMARLIRGSVEDIEGTPTESSEQSSGIIQRGGIESARSTSSDWKYTPSNRGTIDKQQLLQQKSATFISGAPEPPLIKHALTVQSPQVRGFSYADPRMSWKQGPPKPVRAVDPEFGKAEEEGFQRVPLRQTRRQISQRRAVKSHPQQGSEIYSEYPEWDDTDEVEYAENVPLKKFQPNQEIYQQKVPIKQGWGQQTNTKRFSYPPPIQQQQQQRNPYQQIPGRRPPSSMKRPRGPQQQQQPPPPGYRRRPKQTTFEIEETSSERGFDCTKCCFYILAPIFIISAIIAVVVTLILSAR</sequence>
<feature type="region of interest" description="Disordered" evidence="1">
    <location>
        <begin position="649"/>
        <end position="712"/>
    </location>
</feature>
<accession>A0A914R7Z9</accession>
<keyword evidence="2" id="KW-0472">Membrane</keyword>
<organism evidence="3 4">
    <name type="scientific">Panagrolaimus davidi</name>
    <dbReference type="NCBI Taxonomy" id="227884"/>
    <lineage>
        <taxon>Eukaryota</taxon>
        <taxon>Metazoa</taxon>
        <taxon>Ecdysozoa</taxon>
        <taxon>Nematoda</taxon>
        <taxon>Chromadorea</taxon>
        <taxon>Rhabditida</taxon>
        <taxon>Tylenchina</taxon>
        <taxon>Panagrolaimomorpha</taxon>
        <taxon>Panagrolaimoidea</taxon>
        <taxon>Panagrolaimidae</taxon>
        <taxon>Panagrolaimus</taxon>
    </lineage>
</organism>
<keyword evidence="2" id="KW-1133">Transmembrane helix</keyword>
<dbReference type="Proteomes" id="UP000887578">
    <property type="component" value="Unplaced"/>
</dbReference>
<evidence type="ECO:0000313" key="4">
    <source>
        <dbReference type="WBParaSite" id="PDA_v2.g7714.t1"/>
    </source>
</evidence>
<dbReference type="WBParaSite" id="PDA_v2.g7714.t1">
    <property type="protein sequence ID" value="PDA_v2.g7714.t1"/>
    <property type="gene ID" value="PDA_v2.g7714"/>
</dbReference>
<protein>
    <submittedName>
        <fullName evidence="4">RNA polymerase II-associated factor 1 homolog</fullName>
    </submittedName>
</protein>
<feature type="transmembrane region" description="Helical" evidence="2">
    <location>
        <begin position="735"/>
        <end position="756"/>
    </location>
</feature>
<evidence type="ECO:0000256" key="2">
    <source>
        <dbReference type="SAM" id="Phobius"/>
    </source>
</evidence>
<keyword evidence="3" id="KW-1185">Reference proteome</keyword>
<feature type="compositionally biased region" description="Basic residues" evidence="1">
    <location>
        <begin position="592"/>
        <end position="604"/>
    </location>
</feature>
<feature type="compositionally biased region" description="Low complexity" evidence="1">
    <location>
        <begin position="670"/>
        <end position="683"/>
    </location>
</feature>
<feature type="region of interest" description="Disordered" evidence="1">
    <location>
        <begin position="259"/>
        <end position="284"/>
    </location>
</feature>
<evidence type="ECO:0000256" key="1">
    <source>
        <dbReference type="SAM" id="MobiDB-lite"/>
    </source>
</evidence>
<feature type="compositionally biased region" description="Polar residues" evidence="1">
    <location>
        <begin position="480"/>
        <end position="490"/>
    </location>
</feature>
<keyword evidence="2" id="KW-0812">Transmembrane</keyword>
<feature type="region of interest" description="Disordered" evidence="1">
    <location>
        <begin position="473"/>
        <end position="519"/>
    </location>
</feature>
<dbReference type="AlphaFoldDB" id="A0A914R7Z9"/>